<keyword evidence="3" id="KW-0489">Methyltransferase</keyword>
<feature type="region of interest" description="Disordered" evidence="1">
    <location>
        <begin position="100"/>
        <end position="120"/>
    </location>
</feature>
<dbReference type="OrthoDB" id="9342567at2"/>
<feature type="compositionally biased region" description="Pro residues" evidence="1">
    <location>
        <begin position="104"/>
        <end position="114"/>
    </location>
</feature>
<evidence type="ECO:0000313" key="3">
    <source>
        <dbReference type="EMBL" id="MXO59704.1"/>
    </source>
</evidence>
<dbReference type="EMBL" id="WTYM01000037">
    <property type="protein sequence ID" value="MXO59704.1"/>
    <property type="molecule type" value="Genomic_DNA"/>
</dbReference>
<evidence type="ECO:0000256" key="2">
    <source>
        <dbReference type="SAM" id="SignalP"/>
    </source>
</evidence>
<dbReference type="InterPro" id="IPR029063">
    <property type="entry name" value="SAM-dependent_MTases_sf"/>
</dbReference>
<comment type="caution">
    <text evidence="3">The sequence shown here is derived from an EMBL/GenBank/DDBJ whole genome shotgun (WGS) entry which is preliminary data.</text>
</comment>
<keyword evidence="3" id="KW-0808">Transferase</keyword>
<dbReference type="RefSeq" id="WP_159794392.1">
    <property type="nucleotide sequence ID" value="NZ_WTYM01000037.1"/>
</dbReference>
<accession>A0A6I4SUC8</accession>
<dbReference type="GO" id="GO:0032259">
    <property type="term" value="P:methylation"/>
    <property type="evidence" value="ECO:0007669"/>
    <property type="project" value="UniProtKB-KW"/>
</dbReference>
<organism evidence="3 4">
    <name type="scientific">Croceibacterium salegens</name>
    <dbReference type="NCBI Taxonomy" id="1737568"/>
    <lineage>
        <taxon>Bacteria</taxon>
        <taxon>Pseudomonadati</taxon>
        <taxon>Pseudomonadota</taxon>
        <taxon>Alphaproteobacteria</taxon>
        <taxon>Sphingomonadales</taxon>
        <taxon>Erythrobacteraceae</taxon>
        <taxon>Croceibacterium</taxon>
    </lineage>
</organism>
<dbReference type="InterPro" id="IPR016980">
    <property type="entry name" value="S-AdoMet-dep_MeTrfase_Alr7345"/>
</dbReference>
<keyword evidence="4" id="KW-1185">Reference proteome</keyword>
<dbReference type="Proteomes" id="UP000433652">
    <property type="component" value="Unassembled WGS sequence"/>
</dbReference>
<dbReference type="GO" id="GO:0008168">
    <property type="term" value="F:methyltransferase activity"/>
    <property type="evidence" value="ECO:0007669"/>
    <property type="project" value="UniProtKB-KW"/>
</dbReference>
<dbReference type="Gene3D" id="3.40.50.150">
    <property type="entry name" value="Vaccinia Virus protein VP39"/>
    <property type="match status" value="1"/>
</dbReference>
<dbReference type="SUPFAM" id="SSF53335">
    <property type="entry name" value="S-adenosyl-L-methionine-dependent methyltransferases"/>
    <property type="match status" value="1"/>
</dbReference>
<name>A0A6I4SUC8_9SPHN</name>
<dbReference type="PIRSF" id="PIRSF031679">
    <property type="entry name" value="Mtase_Alr7345_prd"/>
    <property type="match status" value="1"/>
</dbReference>
<gene>
    <name evidence="3" type="ORF">GRI89_09150</name>
</gene>
<dbReference type="PROSITE" id="PS51257">
    <property type="entry name" value="PROKAR_LIPOPROTEIN"/>
    <property type="match status" value="1"/>
</dbReference>
<sequence>MLKSAPAALAAALLVSTACMAAAASPDVTAIVADPARPEADRALDASRHPAELLALLDLKEGQTVADIWPGDYWDRLFADAVGPTGKVYAAHLTEADAAEKQVTPPPGSMPIPEHPNVTSVSTTANTFSLPSKADVIWFRQNYHDLYDKFMGPSDVPAFNKAVYEALKPGGRFVIIDHTGKPGSSVEAMEKLHRIDPAVVKQDLAAAGFRLVAESDTLRNPDDALDLMVFNPAIRGKTDQFVYVFERP</sequence>
<feature type="chain" id="PRO_5026143135" evidence="2">
    <location>
        <begin position="22"/>
        <end position="248"/>
    </location>
</feature>
<evidence type="ECO:0000313" key="4">
    <source>
        <dbReference type="Proteomes" id="UP000433652"/>
    </source>
</evidence>
<protein>
    <submittedName>
        <fullName evidence="3">Methyltransferase</fullName>
    </submittedName>
</protein>
<reference evidence="3 4" key="1">
    <citation type="submission" date="2019-12" db="EMBL/GenBank/DDBJ databases">
        <title>Genomic-based taxomic classification of the family Erythrobacteraceae.</title>
        <authorList>
            <person name="Xu L."/>
        </authorList>
    </citation>
    <scope>NUCLEOTIDE SEQUENCE [LARGE SCALE GENOMIC DNA]</scope>
    <source>
        <strain evidence="3 4">MCCC 1K01500</strain>
    </source>
</reference>
<dbReference type="AlphaFoldDB" id="A0A6I4SUC8"/>
<evidence type="ECO:0000256" key="1">
    <source>
        <dbReference type="SAM" id="MobiDB-lite"/>
    </source>
</evidence>
<feature type="signal peptide" evidence="2">
    <location>
        <begin position="1"/>
        <end position="21"/>
    </location>
</feature>
<proteinExistence type="predicted"/>
<keyword evidence="2" id="KW-0732">Signal</keyword>